<feature type="region of interest" description="Disordered" evidence="1">
    <location>
        <begin position="1"/>
        <end position="24"/>
    </location>
</feature>
<gene>
    <name evidence="2" type="ORF">NDU88_002814</name>
</gene>
<protein>
    <submittedName>
        <fullName evidence="2">Uncharacterized protein</fullName>
    </submittedName>
</protein>
<sequence>MNRPKTTSQRSKTHKPSTAERQKERAALIRSLCSLDSVSEMDSELHMPPCETPRDPLGWRPMKGLSDCPSDDTATDIKDCDIRLAEFHLNGAVVELSTG</sequence>
<evidence type="ECO:0000256" key="1">
    <source>
        <dbReference type="SAM" id="MobiDB-lite"/>
    </source>
</evidence>
<feature type="compositionally biased region" description="Polar residues" evidence="1">
    <location>
        <begin position="1"/>
        <end position="10"/>
    </location>
</feature>
<accession>A0AAV7MTW2</accession>
<name>A0AAV7MTW2_PLEWA</name>
<organism evidence="2 3">
    <name type="scientific">Pleurodeles waltl</name>
    <name type="common">Iberian ribbed newt</name>
    <dbReference type="NCBI Taxonomy" id="8319"/>
    <lineage>
        <taxon>Eukaryota</taxon>
        <taxon>Metazoa</taxon>
        <taxon>Chordata</taxon>
        <taxon>Craniata</taxon>
        <taxon>Vertebrata</taxon>
        <taxon>Euteleostomi</taxon>
        <taxon>Amphibia</taxon>
        <taxon>Batrachia</taxon>
        <taxon>Caudata</taxon>
        <taxon>Salamandroidea</taxon>
        <taxon>Salamandridae</taxon>
        <taxon>Pleurodelinae</taxon>
        <taxon>Pleurodeles</taxon>
    </lineage>
</organism>
<dbReference type="Proteomes" id="UP001066276">
    <property type="component" value="Chromosome 9"/>
</dbReference>
<dbReference type="AlphaFoldDB" id="A0AAV7MTW2"/>
<dbReference type="EMBL" id="JANPWB010000013">
    <property type="protein sequence ID" value="KAJ1105408.1"/>
    <property type="molecule type" value="Genomic_DNA"/>
</dbReference>
<proteinExistence type="predicted"/>
<comment type="caution">
    <text evidence="2">The sequence shown here is derived from an EMBL/GenBank/DDBJ whole genome shotgun (WGS) entry which is preliminary data.</text>
</comment>
<feature type="region of interest" description="Disordered" evidence="1">
    <location>
        <begin position="40"/>
        <end position="71"/>
    </location>
</feature>
<keyword evidence="3" id="KW-1185">Reference proteome</keyword>
<reference evidence="2" key="1">
    <citation type="journal article" date="2022" name="bioRxiv">
        <title>Sequencing and chromosome-scale assembly of the giantPleurodeles waltlgenome.</title>
        <authorList>
            <person name="Brown T."/>
            <person name="Elewa A."/>
            <person name="Iarovenko S."/>
            <person name="Subramanian E."/>
            <person name="Araus A.J."/>
            <person name="Petzold A."/>
            <person name="Susuki M."/>
            <person name="Suzuki K.-i.T."/>
            <person name="Hayashi T."/>
            <person name="Toyoda A."/>
            <person name="Oliveira C."/>
            <person name="Osipova E."/>
            <person name="Leigh N.D."/>
            <person name="Simon A."/>
            <person name="Yun M.H."/>
        </authorList>
    </citation>
    <scope>NUCLEOTIDE SEQUENCE</scope>
    <source>
        <strain evidence="2">20211129_DDA</strain>
        <tissue evidence="2">Liver</tissue>
    </source>
</reference>
<evidence type="ECO:0000313" key="3">
    <source>
        <dbReference type="Proteomes" id="UP001066276"/>
    </source>
</evidence>
<evidence type="ECO:0000313" key="2">
    <source>
        <dbReference type="EMBL" id="KAJ1105408.1"/>
    </source>
</evidence>